<evidence type="ECO:0000256" key="5">
    <source>
        <dbReference type="ARBA" id="ARBA00022927"/>
    </source>
</evidence>
<comment type="caution">
    <text evidence="10">The sequence shown here is derived from an EMBL/GenBank/DDBJ whole genome shotgun (WGS) entry which is preliminary data.</text>
</comment>
<evidence type="ECO:0000256" key="4">
    <source>
        <dbReference type="ARBA" id="ARBA00022692"/>
    </source>
</evidence>
<comment type="subunit">
    <text evidence="9">The Tat system comprises two distinct complexes: a TatABC complex, containing multiple copies of TatA, TatB and TatC subunits, and a separate TatA complex, containing only TatA subunits. Substrates initially bind to the TatABC complex, which probably triggers association of the separate TatA complex to form the active translocon.</text>
</comment>
<dbReference type="InterPro" id="IPR006312">
    <property type="entry name" value="TatA/E"/>
</dbReference>
<dbReference type="RefSeq" id="WP_212530326.1">
    <property type="nucleotide sequence ID" value="NZ_JAGSOG010000111.1"/>
</dbReference>
<dbReference type="GO" id="GO:0033281">
    <property type="term" value="C:TAT protein transport complex"/>
    <property type="evidence" value="ECO:0007669"/>
    <property type="project" value="UniProtKB-UniRule"/>
</dbReference>
<dbReference type="EMBL" id="JAGSOG010000111">
    <property type="protein sequence ID" value="MBR7835834.1"/>
    <property type="molecule type" value="Genomic_DNA"/>
</dbReference>
<comment type="similarity">
    <text evidence="9">Belongs to the TatA/E family.</text>
</comment>
<gene>
    <name evidence="9 10" type="primary">tatA</name>
    <name evidence="10" type="ORF">KDL01_21350</name>
</gene>
<comment type="function">
    <text evidence="9">Part of the twin-arginine translocation (Tat) system that transports large folded proteins containing a characteristic twin-arginine motif in their signal peptide across membranes. TatA could form the protein-conducting channel of the Tat system.</text>
</comment>
<evidence type="ECO:0000256" key="6">
    <source>
        <dbReference type="ARBA" id="ARBA00022989"/>
    </source>
</evidence>
<evidence type="ECO:0000256" key="9">
    <source>
        <dbReference type="HAMAP-Rule" id="MF_00236"/>
    </source>
</evidence>
<dbReference type="NCBIfam" id="NF001854">
    <property type="entry name" value="PRK00575.1"/>
    <property type="match status" value="1"/>
</dbReference>
<dbReference type="AlphaFoldDB" id="A0A941EXM3"/>
<evidence type="ECO:0000256" key="3">
    <source>
        <dbReference type="ARBA" id="ARBA00022475"/>
    </source>
</evidence>
<evidence type="ECO:0000313" key="10">
    <source>
        <dbReference type="EMBL" id="MBR7835834.1"/>
    </source>
</evidence>
<dbReference type="Proteomes" id="UP000675781">
    <property type="component" value="Unassembled WGS sequence"/>
</dbReference>
<evidence type="ECO:0000256" key="1">
    <source>
        <dbReference type="ARBA" id="ARBA00004162"/>
    </source>
</evidence>
<dbReference type="GO" id="GO:0043953">
    <property type="term" value="P:protein transport by the Tat complex"/>
    <property type="evidence" value="ECO:0007669"/>
    <property type="project" value="UniProtKB-UniRule"/>
</dbReference>
<reference evidence="10" key="1">
    <citation type="submission" date="2021-04" db="EMBL/GenBank/DDBJ databases">
        <title>Genome based classification of Actinospica acidithermotolerans sp. nov., an actinobacterium isolated from an Indonesian hot spring.</title>
        <authorList>
            <person name="Kusuma A.B."/>
            <person name="Putra K.E."/>
            <person name="Nafisah S."/>
            <person name="Loh J."/>
            <person name="Nouioui I."/>
            <person name="Goodfellow M."/>
        </authorList>
    </citation>
    <scope>NUCLEOTIDE SEQUENCE</scope>
    <source>
        <strain evidence="10">CSCA 57</strain>
    </source>
</reference>
<dbReference type="Pfam" id="PF02416">
    <property type="entry name" value="TatA_B_E"/>
    <property type="match status" value="1"/>
</dbReference>
<evidence type="ECO:0000256" key="2">
    <source>
        <dbReference type="ARBA" id="ARBA00022448"/>
    </source>
</evidence>
<feature type="transmembrane region" description="Helical" evidence="9">
    <location>
        <begin position="6"/>
        <end position="23"/>
    </location>
</feature>
<evidence type="ECO:0000256" key="8">
    <source>
        <dbReference type="ARBA" id="ARBA00023136"/>
    </source>
</evidence>
<dbReference type="Gene3D" id="1.20.5.3310">
    <property type="match status" value="1"/>
</dbReference>
<evidence type="ECO:0000313" key="11">
    <source>
        <dbReference type="Proteomes" id="UP000675781"/>
    </source>
</evidence>
<keyword evidence="2 9" id="KW-0813">Transport</keyword>
<keyword evidence="3 9" id="KW-1003">Cell membrane</keyword>
<keyword evidence="6 9" id="KW-1133">Transmembrane helix</keyword>
<keyword evidence="7 9" id="KW-0811">Translocation</keyword>
<dbReference type="PANTHER" id="PTHR42982:SF8">
    <property type="entry name" value="SEC-INDEPENDENT PROTEIN TRANSLOCASE PROTEIN TATA"/>
    <property type="match status" value="1"/>
</dbReference>
<dbReference type="InterPro" id="IPR003369">
    <property type="entry name" value="TatA/B/E"/>
</dbReference>
<keyword evidence="8 9" id="KW-0472">Membrane</keyword>
<sequence>MLRGGLEPWHIIIILALLVLLFGSRKLPDAARSVGQSLRIFKSEMKAAAKDDTPASPAQPAGTVAPPAAVEASVITPAAAQDAVPSQVAEQR</sequence>
<dbReference type="NCBIfam" id="TIGR01411">
    <property type="entry name" value="tatAE"/>
    <property type="match status" value="1"/>
</dbReference>
<comment type="subcellular location">
    <subcellularLocation>
        <location evidence="1 9">Cell membrane</location>
        <topology evidence="1 9">Single-pass membrane protein</topology>
    </subcellularLocation>
</comment>
<dbReference type="GO" id="GO:0008320">
    <property type="term" value="F:protein transmembrane transporter activity"/>
    <property type="evidence" value="ECO:0007669"/>
    <property type="project" value="UniProtKB-UniRule"/>
</dbReference>
<evidence type="ECO:0000256" key="7">
    <source>
        <dbReference type="ARBA" id="ARBA00023010"/>
    </source>
</evidence>
<protein>
    <recommendedName>
        <fullName evidence="9">Sec-independent protein translocase protein TatA</fullName>
    </recommendedName>
</protein>
<keyword evidence="5 9" id="KW-0653">Protein transport</keyword>
<dbReference type="PANTHER" id="PTHR42982">
    <property type="entry name" value="SEC-INDEPENDENT PROTEIN TRANSLOCASE PROTEIN TATA"/>
    <property type="match status" value="1"/>
</dbReference>
<keyword evidence="11" id="KW-1185">Reference proteome</keyword>
<proteinExistence type="inferred from homology"/>
<accession>A0A941EXM3</accession>
<dbReference type="HAMAP" id="MF_00236">
    <property type="entry name" value="TatA_E"/>
    <property type="match status" value="1"/>
</dbReference>
<name>A0A941EXM3_9ACTN</name>
<keyword evidence="4 9" id="KW-0812">Transmembrane</keyword>
<organism evidence="10 11">
    <name type="scientific">Actinospica durhamensis</name>
    <dbReference type="NCBI Taxonomy" id="1508375"/>
    <lineage>
        <taxon>Bacteria</taxon>
        <taxon>Bacillati</taxon>
        <taxon>Actinomycetota</taxon>
        <taxon>Actinomycetes</taxon>
        <taxon>Catenulisporales</taxon>
        <taxon>Actinospicaceae</taxon>
        <taxon>Actinospica</taxon>
    </lineage>
</organism>